<keyword evidence="7" id="KW-0862">Zinc</keyword>
<dbReference type="PANTHER" id="PTHR39453:SF1">
    <property type="entry name" value="PHOSPHATE PROPANOYLTRANSFERASE"/>
    <property type="match status" value="1"/>
</dbReference>
<accession>A0A9D1LNT0</accession>
<evidence type="ECO:0000256" key="10">
    <source>
        <dbReference type="ARBA" id="ARBA00030939"/>
    </source>
</evidence>
<protein>
    <recommendedName>
        <fullName evidence="4">Phosphate propanoyltransferase</fullName>
        <ecNumber evidence="3">2.3.1.222</ecNumber>
    </recommendedName>
    <alternativeName>
        <fullName evidence="10">Phosphate acyltransferase PduL</fullName>
    </alternativeName>
    <alternativeName>
        <fullName evidence="9">Phosphotransacylase PduL</fullName>
    </alternativeName>
    <alternativeName>
        <fullName evidence="11">Propanediol utilization protein PduL</fullName>
    </alternativeName>
</protein>
<evidence type="ECO:0000256" key="9">
    <source>
        <dbReference type="ARBA" id="ARBA00030044"/>
    </source>
</evidence>
<gene>
    <name evidence="13" type="ORF">IAC52_03090</name>
</gene>
<comment type="similarity">
    <text evidence="2">Belongs to the PduL family.</text>
</comment>
<evidence type="ECO:0000256" key="4">
    <source>
        <dbReference type="ARBA" id="ARBA00020837"/>
    </source>
</evidence>
<evidence type="ECO:0000256" key="5">
    <source>
        <dbReference type="ARBA" id="ARBA00022679"/>
    </source>
</evidence>
<organism evidence="13 14">
    <name type="scientific">Candidatus Alloenteromonas pullicola</name>
    <dbReference type="NCBI Taxonomy" id="2840784"/>
    <lineage>
        <taxon>Bacteria</taxon>
        <taxon>Bacillati</taxon>
        <taxon>Bacillota</taxon>
        <taxon>Bacillota incertae sedis</taxon>
        <taxon>Candidatus Alloenteromonas</taxon>
    </lineage>
</organism>
<keyword evidence="6" id="KW-0479">Metal-binding</keyword>
<evidence type="ECO:0000256" key="12">
    <source>
        <dbReference type="ARBA" id="ARBA00047589"/>
    </source>
</evidence>
<dbReference type="EC" id="2.3.1.222" evidence="3"/>
<evidence type="ECO:0000256" key="2">
    <source>
        <dbReference type="ARBA" id="ARBA00007342"/>
    </source>
</evidence>
<dbReference type="EMBL" id="DVMV01000020">
    <property type="protein sequence ID" value="HIU45266.1"/>
    <property type="molecule type" value="Genomic_DNA"/>
</dbReference>
<evidence type="ECO:0000256" key="11">
    <source>
        <dbReference type="ARBA" id="ARBA00033077"/>
    </source>
</evidence>
<evidence type="ECO:0000256" key="3">
    <source>
        <dbReference type="ARBA" id="ARBA00012206"/>
    </source>
</evidence>
<proteinExistence type="inferred from homology"/>
<evidence type="ECO:0000313" key="13">
    <source>
        <dbReference type="EMBL" id="HIU45266.1"/>
    </source>
</evidence>
<dbReference type="GO" id="GO:0046872">
    <property type="term" value="F:metal ion binding"/>
    <property type="evidence" value="ECO:0007669"/>
    <property type="project" value="UniProtKB-KW"/>
</dbReference>
<name>A0A9D1LNT0_9FIRM</name>
<dbReference type="AlphaFoldDB" id="A0A9D1LNT0"/>
<sequence>MEKKILVETSARHIHLDQASFDYLMGANEGEHATLNVRKPLSQPGQYVSDVRLNLVGPVNPKTGKPREIKNVSILGPLRNLNQVEVSATDARTLGIAAPIRLSGDVKGSAPITLVNPLNGRTLELKEGAIVAKRHIHMTPKDAEEFNVKDGDSVYVAIETPDRTTIYGDTIVRVSEKFSLAMHIDTDESNAAEAGGTVYGEILYLSDSCCCEGEDDCCCHHGEGHCCHKE</sequence>
<dbReference type="Proteomes" id="UP000824070">
    <property type="component" value="Unassembled WGS sequence"/>
</dbReference>
<dbReference type="PANTHER" id="PTHR39453">
    <property type="entry name" value="PHOSPHATE PROPANOYLTRANSFERASE"/>
    <property type="match status" value="1"/>
</dbReference>
<dbReference type="Pfam" id="PF06130">
    <property type="entry name" value="PTAC"/>
    <property type="match status" value="1"/>
</dbReference>
<dbReference type="InterPro" id="IPR008300">
    <property type="entry name" value="PTAC"/>
</dbReference>
<evidence type="ECO:0000256" key="1">
    <source>
        <dbReference type="ARBA" id="ARBA00001947"/>
    </source>
</evidence>
<dbReference type="GO" id="GO:0016747">
    <property type="term" value="F:acyltransferase activity, transferring groups other than amino-acyl groups"/>
    <property type="evidence" value="ECO:0007669"/>
    <property type="project" value="InterPro"/>
</dbReference>
<evidence type="ECO:0000256" key="6">
    <source>
        <dbReference type="ARBA" id="ARBA00022723"/>
    </source>
</evidence>
<comment type="catalytic activity">
    <reaction evidence="12">
        <text>propanoyl-CoA + phosphate = propanoyl phosphate + CoA</text>
        <dbReference type="Rhea" id="RHEA:28046"/>
        <dbReference type="ChEBI" id="CHEBI:43474"/>
        <dbReference type="ChEBI" id="CHEBI:57287"/>
        <dbReference type="ChEBI" id="CHEBI:57392"/>
        <dbReference type="ChEBI" id="CHEBI:58933"/>
        <dbReference type="EC" id="2.3.1.222"/>
    </reaction>
</comment>
<evidence type="ECO:0000256" key="8">
    <source>
        <dbReference type="ARBA" id="ARBA00023315"/>
    </source>
</evidence>
<evidence type="ECO:0000313" key="14">
    <source>
        <dbReference type="Proteomes" id="UP000824070"/>
    </source>
</evidence>
<comment type="caution">
    <text evidence="13">The sequence shown here is derived from an EMBL/GenBank/DDBJ whole genome shotgun (WGS) entry which is preliminary data.</text>
</comment>
<evidence type="ECO:0000256" key="7">
    <source>
        <dbReference type="ARBA" id="ARBA00022833"/>
    </source>
</evidence>
<comment type="cofactor">
    <cofactor evidence="1">
        <name>Zn(2+)</name>
        <dbReference type="ChEBI" id="CHEBI:29105"/>
    </cofactor>
</comment>
<reference evidence="13" key="2">
    <citation type="journal article" date="2021" name="PeerJ">
        <title>Extensive microbial diversity within the chicken gut microbiome revealed by metagenomics and culture.</title>
        <authorList>
            <person name="Gilroy R."/>
            <person name="Ravi A."/>
            <person name="Getino M."/>
            <person name="Pursley I."/>
            <person name="Horton D.L."/>
            <person name="Alikhan N.F."/>
            <person name="Baker D."/>
            <person name="Gharbi K."/>
            <person name="Hall N."/>
            <person name="Watson M."/>
            <person name="Adriaenssens E.M."/>
            <person name="Foster-Nyarko E."/>
            <person name="Jarju S."/>
            <person name="Secka A."/>
            <person name="Antonio M."/>
            <person name="Oren A."/>
            <person name="Chaudhuri R.R."/>
            <person name="La Ragione R."/>
            <person name="Hildebrand F."/>
            <person name="Pallen M.J."/>
        </authorList>
    </citation>
    <scope>NUCLEOTIDE SEQUENCE</scope>
    <source>
        <strain evidence="13">ChiGjej1B1-22543</strain>
    </source>
</reference>
<keyword evidence="5" id="KW-0808">Transferase</keyword>
<reference evidence="13" key="1">
    <citation type="submission" date="2020-10" db="EMBL/GenBank/DDBJ databases">
        <authorList>
            <person name="Gilroy R."/>
        </authorList>
    </citation>
    <scope>NUCLEOTIDE SEQUENCE</scope>
    <source>
        <strain evidence="13">ChiGjej1B1-22543</strain>
    </source>
</reference>
<keyword evidence="8" id="KW-0012">Acyltransferase</keyword>